<dbReference type="EMBL" id="JAMZMK010010058">
    <property type="protein sequence ID" value="KAI7733252.1"/>
    <property type="molecule type" value="Genomic_DNA"/>
</dbReference>
<keyword evidence="4" id="KW-1185">Reference proteome</keyword>
<accession>A0AAD5C184</accession>
<dbReference type="Proteomes" id="UP001206925">
    <property type="component" value="Unassembled WGS sequence"/>
</dbReference>
<evidence type="ECO:0000313" key="3">
    <source>
        <dbReference type="EMBL" id="KAI7733252.1"/>
    </source>
</evidence>
<comment type="caution">
    <text evidence="3">The sequence shown here is derived from an EMBL/GenBank/DDBJ whole genome shotgun (WGS) entry which is preliminary data.</text>
</comment>
<sequence length="154" mass="17258">ELIEKLSKNELPVNEYPCMNDPSPTFHGASHSVSARVLDTPCAHSKRSRRSSWARPRHSEDGSSSESILRHAITEYQKMGKRIFVFIVGGATRSELRVCHKLTTNLRREIILGSSSLDNPAQFVEKLKSLTPIVDENENKNENETEVAETEVVG</sequence>
<comment type="similarity">
    <text evidence="1">Belongs to the STXBP/unc-18/SEC1 family.</text>
</comment>
<dbReference type="AlphaFoldDB" id="A0AAD5C184"/>
<feature type="region of interest" description="Disordered" evidence="2">
    <location>
        <begin position="46"/>
        <end position="67"/>
    </location>
</feature>
<evidence type="ECO:0000256" key="2">
    <source>
        <dbReference type="SAM" id="MobiDB-lite"/>
    </source>
</evidence>
<dbReference type="InterPro" id="IPR027482">
    <property type="entry name" value="Sec1-like_dom2"/>
</dbReference>
<dbReference type="Pfam" id="PF00995">
    <property type="entry name" value="Sec1"/>
    <property type="match status" value="1"/>
</dbReference>
<dbReference type="InterPro" id="IPR001619">
    <property type="entry name" value="Sec1-like"/>
</dbReference>
<dbReference type="Gene3D" id="3.40.50.1910">
    <property type="match status" value="1"/>
</dbReference>
<name>A0AAD5C184_AMBAR</name>
<dbReference type="InterPro" id="IPR036045">
    <property type="entry name" value="Sec1-like_sf"/>
</dbReference>
<reference evidence="3" key="1">
    <citation type="submission" date="2022-06" db="EMBL/GenBank/DDBJ databases">
        <title>Uncovering the hologenomic basis of an extraordinary plant invasion.</title>
        <authorList>
            <person name="Bieker V.C."/>
            <person name="Martin M.D."/>
            <person name="Gilbert T."/>
            <person name="Hodgins K."/>
            <person name="Battlay P."/>
            <person name="Petersen B."/>
            <person name="Wilson J."/>
        </authorList>
    </citation>
    <scope>NUCLEOTIDE SEQUENCE</scope>
    <source>
        <strain evidence="3">AA19_3_7</strain>
        <tissue evidence="3">Leaf</tissue>
    </source>
</reference>
<gene>
    <name evidence="3" type="ORF">M8C21_009719</name>
</gene>
<proteinExistence type="inferred from homology"/>
<evidence type="ECO:0008006" key="5">
    <source>
        <dbReference type="Google" id="ProtNLM"/>
    </source>
</evidence>
<evidence type="ECO:0000313" key="4">
    <source>
        <dbReference type="Proteomes" id="UP001206925"/>
    </source>
</evidence>
<dbReference type="GO" id="GO:0016192">
    <property type="term" value="P:vesicle-mediated transport"/>
    <property type="evidence" value="ECO:0007669"/>
    <property type="project" value="InterPro"/>
</dbReference>
<dbReference type="PANTHER" id="PTHR11679">
    <property type="entry name" value="VESICLE PROTEIN SORTING-ASSOCIATED"/>
    <property type="match status" value="1"/>
</dbReference>
<evidence type="ECO:0000256" key="1">
    <source>
        <dbReference type="ARBA" id="ARBA00009884"/>
    </source>
</evidence>
<protein>
    <recommendedName>
        <fullName evidence="5">Sec1-like protein</fullName>
    </recommendedName>
</protein>
<feature type="compositionally biased region" description="Basic residues" evidence="2">
    <location>
        <begin position="46"/>
        <end position="56"/>
    </location>
</feature>
<feature type="non-terminal residue" evidence="3">
    <location>
        <position position="1"/>
    </location>
</feature>
<dbReference type="SUPFAM" id="SSF56815">
    <property type="entry name" value="Sec1/munc18-like (SM) proteins"/>
    <property type="match status" value="1"/>
</dbReference>
<organism evidence="3 4">
    <name type="scientific">Ambrosia artemisiifolia</name>
    <name type="common">Common ragweed</name>
    <dbReference type="NCBI Taxonomy" id="4212"/>
    <lineage>
        <taxon>Eukaryota</taxon>
        <taxon>Viridiplantae</taxon>
        <taxon>Streptophyta</taxon>
        <taxon>Embryophyta</taxon>
        <taxon>Tracheophyta</taxon>
        <taxon>Spermatophyta</taxon>
        <taxon>Magnoliopsida</taxon>
        <taxon>eudicotyledons</taxon>
        <taxon>Gunneridae</taxon>
        <taxon>Pentapetalae</taxon>
        <taxon>asterids</taxon>
        <taxon>campanulids</taxon>
        <taxon>Asterales</taxon>
        <taxon>Asteraceae</taxon>
        <taxon>Asteroideae</taxon>
        <taxon>Heliantheae alliance</taxon>
        <taxon>Heliantheae</taxon>
        <taxon>Ambrosia</taxon>
    </lineage>
</organism>
<feature type="region of interest" description="Disordered" evidence="2">
    <location>
        <begin position="135"/>
        <end position="154"/>
    </location>
</feature>
<feature type="compositionally biased region" description="Acidic residues" evidence="2">
    <location>
        <begin position="144"/>
        <end position="154"/>
    </location>
</feature>